<protein>
    <submittedName>
        <fullName evidence="2">Uncharacterized protein</fullName>
    </submittedName>
</protein>
<dbReference type="Proteomes" id="UP000655225">
    <property type="component" value="Unassembled WGS sequence"/>
</dbReference>
<reference evidence="2 3" key="1">
    <citation type="submission" date="2020-04" db="EMBL/GenBank/DDBJ databases">
        <title>Plant Genome Project.</title>
        <authorList>
            <person name="Zhang R.-G."/>
        </authorList>
    </citation>
    <scope>NUCLEOTIDE SEQUENCE [LARGE SCALE GENOMIC DNA]</scope>
    <source>
        <strain evidence="2">YNK0</strain>
        <tissue evidence="2">Leaf</tissue>
    </source>
</reference>
<evidence type="ECO:0000313" key="2">
    <source>
        <dbReference type="EMBL" id="KAF8378259.1"/>
    </source>
</evidence>
<dbReference type="EMBL" id="JABCRI010000023">
    <property type="protein sequence ID" value="KAF8378259.1"/>
    <property type="molecule type" value="Genomic_DNA"/>
</dbReference>
<name>A0A834YBK6_TETSI</name>
<evidence type="ECO:0000256" key="1">
    <source>
        <dbReference type="SAM" id="Phobius"/>
    </source>
</evidence>
<organism evidence="2 3">
    <name type="scientific">Tetracentron sinense</name>
    <name type="common">Spur-leaf</name>
    <dbReference type="NCBI Taxonomy" id="13715"/>
    <lineage>
        <taxon>Eukaryota</taxon>
        <taxon>Viridiplantae</taxon>
        <taxon>Streptophyta</taxon>
        <taxon>Embryophyta</taxon>
        <taxon>Tracheophyta</taxon>
        <taxon>Spermatophyta</taxon>
        <taxon>Magnoliopsida</taxon>
        <taxon>Trochodendrales</taxon>
        <taxon>Trochodendraceae</taxon>
        <taxon>Tetracentron</taxon>
    </lineage>
</organism>
<comment type="caution">
    <text evidence="2">The sequence shown here is derived from an EMBL/GenBank/DDBJ whole genome shotgun (WGS) entry which is preliminary data.</text>
</comment>
<keyword evidence="1" id="KW-0812">Transmembrane</keyword>
<evidence type="ECO:0000313" key="3">
    <source>
        <dbReference type="Proteomes" id="UP000655225"/>
    </source>
</evidence>
<sequence length="152" mass="17580">MHIKRIRSTGDESETLSCSMGLFVLPNVWIRSTGDERDTLSCSMALFVLLNVILHVAFFHLNLDTVNWDLGWFPVIDNVRSWELVWMQHELESREPKWCFASFIPVTPINGKGFSEFSGYPKRLQILPLISSSLNLRLQVRFDSFGVQFLLM</sequence>
<keyword evidence="1" id="KW-0472">Membrane</keyword>
<gene>
    <name evidence="2" type="ORF">HHK36_029598</name>
</gene>
<keyword evidence="3" id="KW-1185">Reference proteome</keyword>
<feature type="transmembrane region" description="Helical" evidence="1">
    <location>
        <begin position="40"/>
        <end position="61"/>
    </location>
</feature>
<accession>A0A834YBK6</accession>
<proteinExistence type="predicted"/>
<keyword evidence="1" id="KW-1133">Transmembrane helix</keyword>
<dbReference type="AlphaFoldDB" id="A0A834YBK6"/>